<feature type="transmembrane region" description="Helical" evidence="4">
    <location>
        <begin position="217"/>
        <end position="237"/>
    </location>
</feature>
<dbReference type="PROSITE" id="PS50297">
    <property type="entry name" value="ANK_REP_REGION"/>
    <property type="match status" value="2"/>
</dbReference>
<gene>
    <name evidence="5" type="ORF">DXZ20_19435</name>
</gene>
<feature type="transmembrane region" description="Helical" evidence="4">
    <location>
        <begin position="81"/>
        <end position="105"/>
    </location>
</feature>
<dbReference type="AlphaFoldDB" id="A0A6M0RNB1"/>
<evidence type="ECO:0000313" key="6">
    <source>
        <dbReference type="Proteomes" id="UP000481033"/>
    </source>
</evidence>
<dbReference type="Proteomes" id="UP000481033">
    <property type="component" value="Unassembled WGS sequence"/>
</dbReference>
<evidence type="ECO:0000256" key="2">
    <source>
        <dbReference type="ARBA" id="ARBA00023043"/>
    </source>
</evidence>
<evidence type="ECO:0000313" key="5">
    <source>
        <dbReference type="EMBL" id="NEZ57778.1"/>
    </source>
</evidence>
<keyword evidence="4" id="KW-0812">Transmembrane</keyword>
<dbReference type="InterPro" id="IPR002110">
    <property type="entry name" value="Ankyrin_rpt"/>
</dbReference>
<dbReference type="SMART" id="SM00248">
    <property type="entry name" value="ANK"/>
    <property type="match status" value="7"/>
</dbReference>
<dbReference type="RefSeq" id="WP_163699924.1">
    <property type="nucleotide sequence ID" value="NZ_QXHD01000004.1"/>
</dbReference>
<organism evidence="5 6">
    <name type="scientific">Adonisia turfae CCMR0081</name>
    <dbReference type="NCBI Taxonomy" id="2292702"/>
    <lineage>
        <taxon>Bacteria</taxon>
        <taxon>Bacillati</taxon>
        <taxon>Cyanobacteriota</taxon>
        <taxon>Adonisia</taxon>
        <taxon>Adonisia turfae</taxon>
    </lineage>
</organism>
<feature type="transmembrane region" description="Helical" evidence="4">
    <location>
        <begin position="51"/>
        <end position="75"/>
    </location>
</feature>
<keyword evidence="4" id="KW-0472">Membrane</keyword>
<comment type="caution">
    <text evidence="5">The sequence shown here is derived from an EMBL/GenBank/DDBJ whole genome shotgun (WGS) entry which is preliminary data.</text>
</comment>
<keyword evidence="1" id="KW-0677">Repeat</keyword>
<dbReference type="PROSITE" id="PS50088">
    <property type="entry name" value="ANK_REPEAT"/>
    <property type="match status" value="3"/>
</dbReference>
<feature type="repeat" description="ANK" evidence="3">
    <location>
        <begin position="555"/>
        <end position="587"/>
    </location>
</feature>
<dbReference type="PANTHER" id="PTHR24134:SF9">
    <property type="entry name" value="ANKYRIN REPEAT AND SOCS BOX PROTEIN 8"/>
    <property type="match status" value="1"/>
</dbReference>
<protein>
    <submittedName>
        <fullName evidence="5">Uncharacterized protein</fullName>
    </submittedName>
</protein>
<feature type="transmembrane region" description="Helical" evidence="4">
    <location>
        <begin position="246"/>
        <end position="265"/>
    </location>
</feature>
<evidence type="ECO:0000256" key="1">
    <source>
        <dbReference type="ARBA" id="ARBA00022737"/>
    </source>
</evidence>
<dbReference type="Gene3D" id="1.25.40.20">
    <property type="entry name" value="Ankyrin repeat-containing domain"/>
    <property type="match status" value="3"/>
</dbReference>
<dbReference type="Pfam" id="PF12796">
    <property type="entry name" value="Ank_2"/>
    <property type="match status" value="2"/>
</dbReference>
<sequence length="671" mass="75419">MGYFEKIANQYFEEDLEGNKLFYRQGIWFLIESRYYIVPDENKELELRRFLILYHQVLAIVVSIALIFFCIFTDIDDNLLLFFPGVFILCFPFQIWHYLSTVRLIKNLAVSSKQKTLKEKLGKLPGPRYLSIALGCWSVFLGFSAVLTDISQWDFGVMLILMGVYLLAYTGYQVKLNEISNPNRSSNLRQLWVGMLFSFAGFISSIIFVVYRPHAWPMGLSLIISCGSLCLFIGYWIQIKNRTHRFYLKCLLALGGALSLIYPFSVINIPFLEGRGVLKYVGLYPKQQNCESGKALGRYLSRGGSLKTQVSTKNIHKQLYFQNVGAQPKEIATRSILECALQYGDREAAVILLSQGIDLHARATIGGNFQATWLHFAVARNDIEVIETLIAEGVDINTASDNYGSSPLQWAVIFGSGRATAERLINHDSQIDPGILSHITYRTNPEVVDFLVDEGADINFRDQSGLTPLHRVAKSHNIELSERLLAHGANANAKTSQGSTKGSTPLHLALSSFEIRKPLSKSQRRQVAQRRAQDFAKFLAVFLEYGADINAQKDNGATLVHTATAYTSTDRLQQILDHGADPNIPRHSDTSEFVTPLQQALVGTLWEKAEVLINAGADVNIPTTSGDTPLTVFRANRNANPYHQAPSFHRFFRRMRSTQRVENLLLENGAK</sequence>
<feature type="transmembrane region" description="Helical" evidence="4">
    <location>
        <begin position="153"/>
        <end position="170"/>
    </location>
</feature>
<evidence type="ECO:0000256" key="4">
    <source>
        <dbReference type="SAM" id="Phobius"/>
    </source>
</evidence>
<dbReference type="InterPro" id="IPR036770">
    <property type="entry name" value="Ankyrin_rpt-contain_sf"/>
</dbReference>
<dbReference type="EMBL" id="QXHD01000004">
    <property type="protein sequence ID" value="NEZ57778.1"/>
    <property type="molecule type" value="Genomic_DNA"/>
</dbReference>
<dbReference type="SUPFAM" id="SSF48403">
    <property type="entry name" value="Ankyrin repeat"/>
    <property type="match status" value="1"/>
</dbReference>
<keyword evidence="4" id="KW-1133">Transmembrane helix</keyword>
<feature type="repeat" description="ANK" evidence="3">
    <location>
        <begin position="369"/>
        <end position="401"/>
    </location>
</feature>
<feature type="transmembrane region" description="Helical" evidence="4">
    <location>
        <begin position="126"/>
        <end position="147"/>
    </location>
</feature>
<feature type="transmembrane region" description="Helical" evidence="4">
    <location>
        <begin position="191"/>
        <end position="211"/>
    </location>
</feature>
<keyword evidence="2 3" id="KW-0040">ANK repeat</keyword>
<name>A0A6M0RNB1_9CYAN</name>
<keyword evidence="6" id="KW-1185">Reference proteome</keyword>
<proteinExistence type="predicted"/>
<accession>A0A6M0RNB1</accession>
<feature type="repeat" description="ANK" evidence="3">
    <location>
        <begin position="464"/>
        <end position="496"/>
    </location>
</feature>
<dbReference type="PANTHER" id="PTHR24134">
    <property type="entry name" value="ANKYRIN REPEAT-CONTAINING PROTEIN DDB_G0279043"/>
    <property type="match status" value="1"/>
</dbReference>
<evidence type="ECO:0000256" key="3">
    <source>
        <dbReference type="PROSITE-ProRule" id="PRU00023"/>
    </source>
</evidence>
<reference evidence="5 6" key="1">
    <citation type="journal article" date="2020" name="Microb. Ecol.">
        <title>Ecogenomics of the Marine Benthic Filamentous Cyanobacterium Adonisia.</title>
        <authorList>
            <person name="Walter J.M."/>
            <person name="Coutinho F.H."/>
            <person name="Leomil L."/>
            <person name="Hargreaves P.I."/>
            <person name="Campeao M.E."/>
            <person name="Vieira V.V."/>
            <person name="Silva B.S."/>
            <person name="Fistarol G.O."/>
            <person name="Salomon P.S."/>
            <person name="Sawabe T."/>
            <person name="Mino S."/>
            <person name="Hosokawa M."/>
            <person name="Miyashita H."/>
            <person name="Maruyama F."/>
            <person name="van Verk M.C."/>
            <person name="Dutilh B.E."/>
            <person name="Thompson C.C."/>
            <person name="Thompson F.L."/>
        </authorList>
    </citation>
    <scope>NUCLEOTIDE SEQUENCE [LARGE SCALE GENOMIC DNA]</scope>
    <source>
        <strain evidence="5 6">CCMR0081</strain>
    </source>
</reference>